<dbReference type="InterPro" id="IPR027417">
    <property type="entry name" value="P-loop_NTPase"/>
</dbReference>
<accession>A0A9W6PS12</accession>
<dbReference type="CDD" id="cd01026">
    <property type="entry name" value="TOPRIM_OLD"/>
    <property type="match status" value="1"/>
</dbReference>
<gene>
    <name evidence="4" type="ORF">Arub01_04150</name>
</gene>
<sequence>MRPLRVSVRNVRGARAAELHLRPFSALIGPNNAGKSTLLDAIRLFYGALAWDPRRDRPWDLTGDDPTWVEISYELTEADLKALDLDPDELAGDEIRPLDGGVLTVRRYLTDDADHRQGDYYFVPANDEEAMVATGWREPPARLGQCVYVPAVTSVKDQTALSGPSPLRDVMLLAFTDPRVDGFLGTINHGLQGLRQAMEAGPVRRLEEHLEDALRPWGLSARVRVGALTDEFILSNLIELTLSSGGNLHSMDAEGSGVQRALIAGLIQAAAQLRSNEAQDDFRWILFEEPEAFLHPAQVTRLAHDLRRIASAGNAAVTVTTHDPKLLSASRTPPEGIVRVHRPGTSIRVTSHSPSQVETLLAQVRQRSLYTRASHTCFKDPPQAPPGDERTRVLYELDPRRAAAFFADRVIVVEGFSDVAFFEWLEGQGLLERLGPNLGFLDAGGKYELHRAVATLSAFQIPHVVLWDEDAPMKVPGSASERKAACRDRCSLEALSAAADSRSTLGAIRLNGTIERWLGVPEEQTGAWKAINLGVALADAYADPTSPVPARVEALLDLIGVLFDGGDLARQRSRPEFAGCLITETLPVCLVNFAAEVASLPSPSCRCLATP</sequence>
<reference evidence="4" key="1">
    <citation type="submission" date="2023-02" db="EMBL/GenBank/DDBJ databases">
        <title>Actinomadura rubrobrunea NBRC 14622.</title>
        <authorList>
            <person name="Ichikawa N."/>
            <person name="Sato H."/>
            <person name="Tonouchi N."/>
        </authorList>
    </citation>
    <scope>NUCLEOTIDE SEQUENCE</scope>
    <source>
        <strain evidence="4">NBRC 14622</strain>
    </source>
</reference>
<dbReference type="GO" id="GO:0016887">
    <property type="term" value="F:ATP hydrolysis activity"/>
    <property type="evidence" value="ECO:0007669"/>
    <property type="project" value="InterPro"/>
</dbReference>
<dbReference type="EMBL" id="BSRZ01000001">
    <property type="protein sequence ID" value="GLW62171.1"/>
    <property type="molecule type" value="Genomic_DNA"/>
</dbReference>
<dbReference type="SUPFAM" id="SSF52540">
    <property type="entry name" value="P-loop containing nucleoside triphosphate hydrolases"/>
    <property type="match status" value="1"/>
</dbReference>
<dbReference type="Proteomes" id="UP001165124">
    <property type="component" value="Unassembled WGS sequence"/>
</dbReference>
<dbReference type="InterPro" id="IPR051396">
    <property type="entry name" value="Bact_Antivir_Def_Nuclease"/>
</dbReference>
<evidence type="ECO:0000313" key="5">
    <source>
        <dbReference type="Proteomes" id="UP001165124"/>
    </source>
</evidence>
<evidence type="ECO:0000259" key="2">
    <source>
        <dbReference type="Pfam" id="PF13304"/>
    </source>
</evidence>
<dbReference type="AlphaFoldDB" id="A0A9W6PS12"/>
<feature type="domain" description="Endonuclease GajA/Old nuclease/RecF-like AAA" evidence="1">
    <location>
        <begin position="5"/>
        <end position="46"/>
    </location>
</feature>
<dbReference type="Pfam" id="PF13304">
    <property type="entry name" value="AAA_21"/>
    <property type="match status" value="1"/>
</dbReference>
<dbReference type="PANTHER" id="PTHR43581:SF4">
    <property type="entry name" value="ATP_GTP PHOSPHATASE"/>
    <property type="match status" value="1"/>
</dbReference>
<dbReference type="InterPro" id="IPR003959">
    <property type="entry name" value="ATPase_AAA_core"/>
</dbReference>
<comment type="caution">
    <text evidence="4">The sequence shown here is derived from an EMBL/GenBank/DDBJ whole genome shotgun (WGS) entry which is preliminary data.</text>
</comment>
<dbReference type="PANTHER" id="PTHR43581">
    <property type="entry name" value="ATP/GTP PHOSPHATASE"/>
    <property type="match status" value="1"/>
</dbReference>
<dbReference type="Pfam" id="PF20469">
    <property type="entry name" value="OLD-like_TOPRIM"/>
    <property type="match status" value="1"/>
</dbReference>
<dbReference type="InterPro" id="IPR041685">
    <property type="entry name" value="AAA_GajA/Old/RecF-like"/>
</dbReference>
<organism evidence="4 5">
    <name type="scientific">Actinomadura rubrobrunea</name>
    <dbReference type="NCBI Taxonomy" id="115335"/>
    <lineage>
        <taxon>Bacteria</taxon>
        <taxon>Bacillati</taxon>
        <taxon>Actinomycetota</taxon>
        <taxon>Actinomycetes</taxon>
        <taxon>Streptosporangiales</taxon>
        <taxon>Thermomonosporaceae</taxon>
        <taxon>Actinomadura</taxon>
    </lineage>
</organism>
<proteinExistence type="predicted"/>
<keyword evidence="5" id="KW-1185">Reference proteome</keyword>
<dbReference type="GO" id="GO:0005524">
    <property type="term" value="F:ATP binding"/>
    <property type="evidence" value="ECO:0007669"/>
    <property type="project" value="InterPro"/>
</dbReference>
<evidence type="ECO:0008006" key="6">
    <source>
        <dbReference type="Google" id="ProtNLM"/>
    </source>
</evidence>
<feature type="domain" description="ATPase AAA-type core" evidence="2">
    <location>
        <begin position="195"/>
        <end position="328"/>
    </location>
</feature>
<dbReference type="Pfam" id="PF13175">
    <property type="entry name" value="AAA_15"/>
    <property type="match status" value="1"/>
</dbReference>
<dbReference type="InterPro" id="IPR034139">
    <property type="entry name" value="TOPRIM_OLD"/>
</dbReference>
<feature type="domain" description="OLD protein-like TOPRIM" evidence="3">
    <location>
        <begin position="405"/>
        <end position="470"/>
    </location>
</feature>
<evidence type="ECO:0000259" key="1">
    <source>
        <dbReference type="Pfam" id="PF13175"/>
    </source>
</evidence>
<protein>
    <recommendedName>
        <fullName evidence="6">AAA family ATPase</fullName>
    </recommendedName>
</protein>
<evidence type="ECO:0000259" key="3">
    <source>
        <dbReference type="Pfam" id="PF20469"/>
    </source>
</evidence>
<evidence type="ECO:0000313" key="4">
    <source>
        <dbReference type="EMBL" id="GLW62171.1"/>
    </source>
</evidence>
<name>A0A9W6PS12_9ACTN</name>
<dbReference type="Gene3D" id="3.40.50.300">
    <property type="entry name" value="P-loop containing nucleotide triphosphate hydrolases"/>
    <property type="match status" value="2"/>
</dbReference>